<dbReference type="EMBL" id="JAQOSQ010000007">
    <property type="protein sequence ID" value="MDJ1183364.1"/>
    <property type="molecule type" value="Genomic_DNA"/>
</dbReference>
<reference evidence="4 5" key="1">
    <citation type="submission" date="2023-01" db="EMBL/GenBank/DDBJ databases">
        <title>Novel diversity within Roseofilum (Cyanobacteria; Desertifilaceae) from marine benthic mats with descriptions of four novel species.</title>
        <authorList>
            <person name="Wang Y."/>
            <person name="Berthold D.E."/>
            <person name="Hu J."/>
            <person name="Lefler F.W."/>
            <person name="Laughinghouse H.D. IV."/>
        </authorList>
    </citation>
    <scope>NUCLEOTIDE SEQUENCE [LARGE SCALE GENOMIC DNA]</scope>
    <source>
        <strain evidence="4 5">BLCC-M143</strain>
    </source>
</reference>
<gene>
    <name evidence="4" type="ORF">PMH09_09145</name>
</gene>
<protein>
    <submittedName>
        <fullName evidence="4">HlyD family efflux transporter periplasmic adaptor subunit</fullName>
    </submittedName>
</protein>
<feature type="compositionally biased region" description="Polar residues" evidence="3">
    <location>
        <begin position="31"/>
        <end position="40"/>
    </location>
</feature>
<evidence type="ECO:0000313" key="4">
    <source>
        <dbReference type="EMBL" id="MDJ1183364.1"/>
    </source>
</evidence>
<sequence>MTNTPDRKPPALKVVPPQKIKSPESERPVSVASSRETPAQESMPVPKQNGMNWGRLFLILGVMGGGVWLSQLEVPISVRGQGKLQPLPEQLQYVYLEEPGRIIDFMVQDGDRVNVGTALAQVQSQDLQDEIDAEKRTLAQEDIKLTVAREKVSVLIARETVARQQVRSNRDRMENMREDVSRFFGEVPPPEIQRIYYQIEALDSQISGLKNRMVRQDDRVENYQNEIADLQDAIDEGALSRSYLIDLNQELSLAEEELQSSEDRIQDLQAQQMALRSQISDLGERWQEELEYLENNVREEEANLAIVEQELTAAKVEQVEQLEMVNLVQAKIEDLESKQSANRQLESPISGIVFAQNLSENKGKWLDRDSPILQVANLDVLQAEIKFHQADADLIQEIINLGSAEVEIKPMQPEYETEVVEVRNMDKAMRPDPSQQSQQLVLTATVDNAEQKGLINSEFHAEVQVGKMPIYKRVQRELMKVLKLRQYF</sequence>
<evidence type="ECO:0000256" key="1">
    <source>
        <dbReference type="ARBA" id="ARBA00022448"/>
    </source>
</evidence>
<evidence type="ECO:0000313" key="5">
    <source>
        <dbReference type="Proteomes" id="UP001232992"/>
    </source>
</evidence>
<keyword evidence="2" id="KW-0175">Coiled coil</keyword>
<feature type="region of interest" description="Disordered" evidence="3">
    <location>
        <begin position="1"/>
        <end position="47"/>
    </location>
</feature>
<keyword evidence="1" id="KW-0813">Transport</keyword>
<evidence type="ECO:0000256" key="3">
    <source>
        <dbReference type="SAM" id="MobiDB-lite"/>
    </source>
</evidence>
<proteinExistence type="predicted"/>
<dbReference type="RefSeq" id="WP_283758018.1">
    <property type="nucleotide sequence ID" value="NZ_JAQOSQ010000007.1"/>
</dbReference>
<comment type="caution">
    <text evidence="4">The sequence shown here is derived from an EMBL/GenBank/DDBJ whole genome shotgun (WGS) entry which is preliminary data.</text>
</comment>
<organism evidence="4 5">
    <name type="scientific">Roseofilum casamattae BLCC-M143</name>
    <dbReference type="NCBI Taxonomy" id="3022442"/>
    <lineage>
        <taxon>Bacteria</taxon>
        <taxon>Bacillati</taxon>
        <taxon>Cyanobacteriota</taxon>
        <taxon>Cyanophyceae</taxon>
        <taxon>Desertifilales</taxon>
        <taxon>Desertifilaceae</taxon>
        <taxon>Roseofilum</taxon>
        <taxon>Roseofilum casamattae</taxon>
    </lineage>
</organism>
<dbReference type="InterPro" id="IPR051909">
    <property type="entry name" value="MFP_Cation_Efflux"/>
</dbReference>
<dbReference type="PANTHER" id="PTHR30097">
    <property type="entry name" value="CATION EFFLUX SYSTEM PROTEIN CUSB"/>
    <property type="match status" value="1"/>
</dbReference>
<dbReference type="PANTHER" id="PTHR30097:SF4">
    <property type="entry name" value="SLR6042 PROTEIN"/>
    <property type="match status" value="1"/>
</dbReference>
<accession>A0ABT7BXW1</accession>
<feature type="coiled-coil region" evidence="2">
    <location>
        <begin position="199"/>
        <end position="317"/>
    </location>
</feature>
<evidence type="ECO:0000256" key="2">
    <source>
        <dbReference type="SAM" id="Coils"/>
    </source>
</evidence>
<name>A0ABT7BXW1_9CYAN</name>
<dbReference type="Proteomes" id="UP001232992">
    <property type="component" value="Unassembled WGS sequence"/>
</dbReference>
<keyword evidence="5" id="KW-1185">Reference proteome</keyword>